<dbReference type="PANTHER" id="PTHR30579:SF7">
    <property type="entry name" value="HTH-TYPE TRANSCRIPTIONAL REGULATOR LRHA-RELATED"/>
    <property type="match status" value="1"/>
</dbReference>
<evidence type="ECO:0000256" key="1">
    <source>
        <dbReference type="ARBA" id="ARBA00009437"/>
    </source>
</evidence>
<dbReference type="InterPro" id="IPR005119">
    <property type="entry name" value="LysR_subst-bd"/>
</dbReference>
<dbReference type="EMBL" id="HG938353">
    <property type="protein sequence ID" value="CDN47025.1"/>
    <property type="molecule type" value="Genomic_DNA"/>
</dbReference>
<comment type="similarity">
    <text evidence="1">Belongs to the LysR transcriptional regulatory family.</text>
</comment>
<feature type="domain" description="HTH lysR-type" evidence="5">
    <location>
        <begin position="6"/>
        <end position="63"/>
    </location>
</feature>
<name>A0A068SPP0_NEOGA</name>
<accession>A0A068SPP0</accession>
<dbReference type="OrthoDB" id="8097684at2"/>
<keyword evidence="4" id="KW-0804">Transcription</keyword>
<evidence type="ECO:0000259" key="5">
    <source>
        <dbReference type="PROSITE" id="PS50931"/>
    </source>
</evidence>
<dbReference type="InterPro" id="IPR050176">
    <property type="entry name" value="LTTR"/>
</dbReference>
<keyword evidence="3" id="KW-0238">DNA-binding</keyword>
<dbReference type="KEGG" id="ngg:RG540_CH08360"/>
<dbReference type="PANTHER" id="PTHR30579">
    <property type="entry name" value="TRANSCRIPTIONAL REGULATOR"/>
    <property type="match status" value="1"/>
</dbReference>
<dbReference type="GeneID" id="24259271"/>
<proteinExistence type="inferred from homology"/>
<dbReference type="HOGENOM" id="CLU_039613_1_0_5"/>
<dbReference type="SUPFAM" id="SSF53850">
    <property type="entry name" value="Periplasmic binding protein-like II"/>
    <property type="match status" value="1"/>
</dbReference>
<evidence type="ECO:0000256" key="3">
    <source>
        <dbReference type="ARBA" id="ARBA00023125"/>
    </source>
</evidence>
<dbReference type="SUPFAM" id="SSF46785">
    <property type="entry name" value="Winged helix' DNA-binding domain"/>
    <property type="match status" value="1"/>
</dbReference>
<dbReference type="InterPro" id="IPR036388">
    <property type="entry name" value="WH-like_DNA-bd_sf"/>
</dbReference>
<gene>
    <name evidence="6" type="primary">lrhA</name>
    <name evidence="6" type="ORF">RG540_CH08360</name>
</gene>
<evidence type="ECO:0000313" key="7">
    <source>
        <dbReference type="Proteomes" id="UP000028181"/>
    </source>
</evidence>
<evidence type="ECO:0000256" key="4">
    <source>
        <dbReference type="ARBA" id="ARBA00023163"/>
    </source>
</evidence>
<dbReference type="PROSITE" id="PS50931">
    <property type="entry name" value="HTH_LYSR"/>
    <property type="match status" value="1"/>
</dbReference>
<dbReference type="Proteomes" id="UP000028181">
    <property type="component" value="Chromosome I"/>
</dbReference>
<dbReference type="Pfam" id="PF00126">
    <property type="entry name" value="HTH_1"/>
    <property type="match status" value="1"/>
</dbReference>
<sequence>MLPVNLDIDILRSFALGLELGSFAKAADRLGRSPSAISLQLKKLEEQVGETLLQKQGRALVLTEAGEILLSYAKRILELNDEARAAVRGVGKLEGWVKIGVPQDFAETWLPDLLGRFSKIHPKVRVEARVDRGAAMVQAIDKGELDVALTWGTLASPRAEIVARREIAWIGPDGFRHMPGEALAIVAFDPPCAFRKAAIDALDRGGIPWRHAFASPSLAGLWAAVTAGLGVTPRIVEGKPPQLAALDPKEAGLPDLGAIELALHVAEARLAPPAEELKRLVLEAVAMR</sequence>
<dbReference type="AlphaFoldDB" id="A0A068SPP0"/>
<keyword evidence="7" id="KW-1185">Reference proteome</keyword>
<evidence type="ECO:0000313" key="6">
    <source>
        <dbReference type="EMBL" id="CDN47025.1"/>
    </source>
</evidence>
<dbReference type="eggNOG" id="COG0583">
    <property type="taxonomic scope" value="Bacteria"/>
</dbReference>
<reference evidence="7" key="1">
    <citation type="journal article" date="2014" name="BMC Genomics">
        <title>Genome sequencing of two Neorhizobium galegae strains reveals a noeT gene responsible for the unusual acetylation of the nodulation factors.</title>
        <authorList>
            <person name="Osterman J."/>
            <person name="Marsh J."/>
            <person name="Laine P.K."/>
            <person name="Zeng Z."/>
            <person name="Alatalo E."/>
            <person name="Sullivan J.T."/>
            <person name="Young J.P."/>
            <person name="Thomas-Oates J."/>
            <person name="Paulin L."/>
            <person name="Lindstrom K."/>
        </authorList>
    </citation>
    <scope>NUCLEOTIDE SEQUENCE [LARGE SCALE GENOMIC DNA]</scope>
    <source>
        <strain evidence="7">HAMBI 540</strain>
    </source>
</reference>
<dbReference type="Gene3D" id="1.10.10.10">
    <property type="entry name" value="Winged helix-like DNA-binding domain superfamily/Winged helix DNA-binding domain"/>
    <property type="match status" value="1"/>
</dbReference>
<organism evidence="6 7">
    <name type="scientific">Neorhizobium galegae bv. orientalis str. HAMBI 540</name>
    <dbReference type="NCBI Taxonomy" id="1028800"/>
    <lineage>
        <taxon>Bacteria</taxon>
        <taxon>Pseudomonadati</taxon>
        <taxon>Pseudomonadota</taxon>
        <taxon>Alphaproteobacteria</taxon>
        <taxon>Hyphomicrobiales</taxon>
        <taxon>Rhizobiaceae</taxon>
        <taxon>Rhizobium/Agrobacterium group</taxon>
        <taxon>Neorhizobium</taxon>
    </lineage>
</organism>
<dbReference type="GO" id="GO:0003700">
    <property type="term" value="F:DNA-binding transcription factor activity"/>
    <property type="evidence" value="ECO:0007669"/>
    <property type="project" value="InterPro"/>
</dbReference>
<dbReference type="InterPro" id="IPR036390">
    <property type="entry name" value="WH_DNA-bd_sf"/>
</dbReference>
<dbReference type="Pfam" id="PF03466">
    <property type="entry name" value="LysR_substrate"/>
    <property type="match status" value="1"/>
</dbReference>
<protein>
    <submittedName>
        <fullName evidence="6">Transcriptional regulator LrhA</fullName>
    </submittedName>
</protein>
<dbReference type="Gene3D" id="3.40.190.10">
    <property type="entry name" value="Periplasmic binding protein-like II"/>
    <property type="match status" value="2"/>
</dbReference>
<dbReference type="RefSeq" id="WP_038584927.1">
    <property type="nucleotide sequence ID" value="NZ_HG938353.1"/>
</dbReference>
<dbReference type="PATRIC" id="fig|1028800.3.peg.847"/>
<evidence type="ECO:0000256" key="2">
    <source>
        <dbReference type="ARBA" id="ARBA00023015"/>
    </source>
</evidence>
<dbReference type="InterPro" id="IPR000847">
    <property type="entry name" value="LysR_HTH_N"/>
</dbReference>
<keyword evidence="2" id="KW-0805">Transcription regulation</keyword>
<dbReference type="GO" id="GO:0003677">
    <property type="term" value="F:DNA binding"/>
    <property type="evidence" value="ECO:0007669"/>
    <property type="project" value="UniProtKB-KW"/>
</dbReference>